<comment type="caution">
    <text evidence="5">The sequence shown here is derived from an EMBL/GenBank/DDBJ whole genome shotgun (WGS) entry which is preliminary data.</text>
</comment>
<evidence type="ECO:0000256" key="2">
    <source>
        <dbReference type="ARBA" id="ARBA00023125"/>
    </source>
</evidence>
<dbReference type="Pfam" id="PF00392">
    <property type="entry name" value="GntR"/>
    <property type="match status" value="1"/>
</dbReference>
<dbReference type="SMART" id="SM00345">
    <property type="entry name" value="HTH_GNTR"/>
    <property type="match status" value="1"/>
</dbReference>
<reference evidence="5" key="1">
    <citation type="submission" date="2021-06" db="EMBL/GenBank/DDBJ databases">
        <title>Thalassococcus sp. CAU 1522 isolated from sea sand, Republic of Korea.</title>
        <authorList>
            <person name="Kim W."/>
        </authorList>
    </citation>
    <scope>NUCLEOTIDE SEQUENCE</scope>
    <source>
        <strain evidence="5">CAU 1522</strain>
    </source>
</reference>
<evidence type="ECO:0000256" key="1">
    <source>
        <dbReference type="ARBA" id="ARBA00023015"/>
    </source>
</evidence>
<evidence type="ECO:0000256" key="3">
    <source>
        <dbReference type="ARBA" id="ARBA00023163"/>
    </source>
</evidence>
<dbReference type="InterPro" id="IPR011711">
    <property type="entry name" value="GntR_C"/>
</dbReference>
<dbReference type="PANTHER" id="PTHR43537:SF39">
    <property type="entry name" value="HTH-TYPE TRANSCRIPTIONAL REGULATOR MCBR"/>
    <property type="match status" value="1"/>
</dbReference>
<gene>
    <name evidence="5" type="ORF">KUH32_05330</name>
</gene>
<dbReference type="PANTHER" id="PTHR43537">
    <property type="entry name" value="TRANSCRIPTIONAL REGULATOR, GNTR FAMILY"/>
    <property type="match status" value="1"/>
</dbReference>
<dbReference type="RefSeq" id="WP_217777009.1">
    <property type="nucleotide sequence ID" value="NZ_JAHRWL010000001.1"/>
</dbReference>
<keyword evidence="2" id="KW-0238">DNA-binding</keyword>
<protein>
    <submittedName>
        <fullName evidence="5">GntR family transcriptional regulator</fullName>
    </submittedName>
</protein>
<evidence type="ECO:0000313" key="5">
    <source>
        <dbReference type="EMBL" id="MBV2359183.1"/>
    </source>
</evidence>
<organism evidence="5 6">
    <name type="scientific">Thalassococcus arenae</name>
    <dbReference type="NCBI Taxonomy" id="2851652"/>
    <lineage>
        <taxon>Bacteria</taxon>
        <taxon>Pseudomonadati</taxon>
        <taxon>Pseudomonadota</taxon>
        <taxon>Alphaproteobacteria</taxon>
        <taxon>Rhodobacterales</taxon>
        <taxon>Roseobacteraceae</taxon>
        <taxon>Thalassococcus</taxon>
    </lineage>
</organism>
<dbReference type="Proteomes" id="UP001166293">
    <property type="component" value="Unassembled WGS sequence"/>
</dbReference>
<dbReference type="InterPro" id="IPR000524">
    <property type="entry name" value="Tscrpt_reg_HTH_GntR"/>
</dbReference>
<keyword evidence="6" id="KW-1185">Reference proteome</keyword>
<evidence type="ECO:0000313" key="6">
    <source>
        <dbReference type="Proteomes" id="UP001166293"/>
    </source>
</evidence>
<dbReference type="Pfam" id="PF07729">
    <property type="entry name" value="FCD"/>
    <property type="match status" value="1"/>
</dbReference>
<proteinExistence type="predicted"/>
<evidence type="ECO:0000259" key="4">
    <source>
        <dbReference type="PROSITE" id="PS50949"/>
    </source>
</evidence>
<accession>A0ABS6N5A1</accession>
<feature type="domain" description="HTH gntR-type" evidence="4">
    <location>
        <begin position="13"/>
        <end position="80"/>
    </location>
</feature>
<keyword evidence="3" id="KW-0804">Transcription</keyword>
<dbReference type="SMART" id="SM00895">
    <property type="entry name" value="FCD"/>
    <property type="match status" value="1"/>
</dbReference>
<keyword evidence="1" id="KW-0805">Transcription regulation</keyword>
<dbReference type="PROSITE" id="PS50949">
    <property type="entry name" value="HTH_GNTR"/>
    <property type="match status" value="1"/>
</dbReference>
<sequence>MNKSAALSTGSGLPAHETAYRTLRDLVLFGALAPGDSVTIQGLIEVTGLGMTPIREALRRLTAEGALKAQDNRRIVVPVLDAAALEELRLARLLLEPRLAEKAAKRASRDDLETLQATDARLDTAIRKGDVGGYLRENHAFHQGLNAIADAPILASLSASLWLRFGPSLRVVCGQTGTRALPDRHKDIVAALSAADAQAAAQAVEEDIHQGMDMMVQSLPDLLP</sequence>
<name>A0ABS6N5A1_9RHOB</name>
<dbReference type="EMBL" id="JAHRWL010000001">
    <property type="protein sequence ID" value="MBV2359183.1"/>
    <property type="molecule type" value="Genomic_DNA"/>
</dbReference>